<dbReference type="EC" id="3.1.2.2" evidence="16"/>
<evidence type="ECO:0000256" key="3">
    <source>
        <dbReference type="ARBA" id="ARBA00004632"/>
    </source>
</evidence>
<evidence type="ECO:0000256" key="19">
    <source>
        <dbReference type="ARBA" id="ARBA00047588"/>
    </source>
</evidence>
<dbReference type="InterPro" id="IPR029069">
    <property type="entry name" value="HotDog_dom_sf"/>
</dbReference>
<name>A0A848KDZ1_9NOCA</name>
<dbReference type="GO" id="GO:0016020">
    <property type="term" value="C:membrane"/>
    <property type="evidence" value="ECO:0007669"/>
    <property type="project" value="UniProtKB-SubCell"/>
</dbReference>
<dbReference type="InterPro" id="IPR052365">
    <property type="entry name" value="THEM4/THEM5_acyl-CoA_thioest"/>
</dbReference>
<reference evidence="25 26" key="2">
    <citation type="submission" date="2020-06" db="EMBL/GenBank/DDBJ databases">
        <title>Antribacter stalactiti gen. nov., sp. nov., a new member of the family Nacardiaceae isolated from a cave.</title>
        <authorList>
            <person name="Kim I.S."/>
        </authorList>
    </citation>
    <scope>NUCLEOTIDE SEQUENCE [LARGE SCALE GENOMIC DNA]</scope>
    <source>
        <strain evidence="25 26">YC2-7</strain>
    </source>
</reference>
<comment type="catalytic activity">
    <reaction evidence="21">
        <text>decanoyl-CoA + H2O = decanoate + CoA + H(+)</text>
        <dbReference type="Rhea" id="RHEA:40059"/>
        <dbReference type="ChEBI" id="CHEBI:15377"/>
        <dbReference type="ChEBI" id="CHEBI:15378"/>
        <dbReference type="ChEBI" id="CHEBI:27689"/>
        <dbReference type="ChEBI" id="CHEBI:57287"/>
        <dbReference type="ChEBI" id="CHEBI:61430"/>
    </reaction>
    <physiologicalReaction direction="left-to-right" evidence="21">
        <dbReference type="Rhea" id="RHEA:40060"/>
    </physiologicalReaction>
</comment>
<keyword evidence="4" id="KW-1003">Cell membrane</keyword>
<dbReference type="Pfam" id="PF03061">
    <property type="entry name" value="4HBT"/>
    <property type="match status" value="1"/>
</dbReference>
<keyword evidence="5" id="KW-0963">Cytoplasm</keyword>
<evidence type="ECO:0000256" key="13">
    <source>
        <dbReference type="ARBA" id="ARBA00035852"/>
    </source>
</evidence>
<evidence type="ECO:0000256" key="15">
    <source>
        <dbReference type="ARBA" id="ARBA00038456"/>
    </source>
</evidence>
<sequence>MSVSPQSDGREIRLVPNVPVGTKLVADRVRDVIDACIHTDSPAADLEAAAQLIEQATQLLRKRSRDTSLQVTRSNGGISINNAIEGPCNPVAPPLTDLAYVDGETSGCVTFPTAAEGPPGRAHGGLVAAVLDHALGRAVAWTVAAAMTVSITVDYRAATPLHQPLCVTARVVSVDGRKVFAEAEIRYDGQITAVAKAIMIVVAGLPSIAPTAVSLD</sequence>
<keyword evidence="6" id="KW-0053">Apoptosis</keyword>
<evidence type="ECO:0000256" key="18">
    <source>
        <dbReference type="ARBA" id="ARBA00043210"/>
    </source>
</evidence>
<dbReference type="InterPro" id="IPR006683">
    <property type="entry name" value="Thioestr_dom"/>
</dbReference>
<dbReference type="CDD" id="cd03443">
    <property type="entry name" value="PaaI_thioesterase"/>
    <property type="match status" value="1"/>
</dbReference>
<keyword evidence="9" id="KW-0809">Transit peptide</keyword>
<evidence type="ECO:0000256" key="7">
    <source>
        <dbReference type="ARBA" id="ARBA00022801"/>
    </source>
</evidence>
<keyword evidence="26" id="KW-1185">Reference proteome</keyword>
<organism evidence="25 26">
    <name type="scientific">Antrihabitans stalactiti</name>
    <dbReference type="NCBI Taxonomy" id="2584121"/>
    <lineage>
        <taxon>Bacteria</taxon>
        <taxon>Bacillati</taxon>
        <taxon>Actinomycetota</taxon>
        <taxon>Actinomycetes</taxon>
        <taxon>Mycobacteriales</taxon>
        <taxon>Nocardiaceae</taxon>
        <taxon>Antrihabitans</taxon>
    </lineage>
</organism>
<comment type="catalytic activity">
    <reaction evidence="19">
        <text>octanoyl-CoA + H2O = octanoate + CoA + H(+)</text>
        <dbReference type="Rhea" id="RHEA:30143"/>
        <dbReference type="ChEBI" id="CHEBI:15377"/>
        <dbReference type="ChEBI" id="CHEBI:15378"/>
        <dbReference type="ChEBI" id="CHEBI:25646"/>
        <dbReference type="ChEBI" id="CHEBI:57287"/>
        <dbReference type="ChEBI" id="CHEBI:57386"/>
    </reaction>
    <physiologicalReaction direction="left-to-right" evidence="19">
        <dbReference type="Rhea" id="RHEA:30144"/>
    </physiologicalReaction>
</comment>
<reference evidence="25 26" key="1">
    <citation type="submission" date="2019-05" db="EMBL/GenBank/DDBJ databases">
        <authorList>
            <person name="Lee S.D."/>
        </authorList>
    </citation>
    <scope>NUCLEOTIDE SEQUENCE [LARGE SCALE GENOMIC DNA]</scope>
    <source>
        <strain evidence="25 26">YC2-7</strain>
    </source>
</reference>
<evidence type="ECO:0000256" key="20">
    <source>
        <dbReference type="ARBA" id="ARBA00047734"/>
    </source>
</evidence>
<proteinExistence type="inferred from homology"/>
<evidence type="ECO:0000256" key="5">
    <source>
        <dbReference type="ARBA" id="ARBA00022490"/>
    </source>
</evidence>
<evidence type="ECO:0000256" key="1">
    <source>
        <dbReference type="ARBA" id="ARBA00004170"/>
    </source>
</evidence>
<comment type="catalytic activity">
    <reaction evidence="20">
        <text>hexadecanoyl-CoA + H2O = hexadecanoate + CoA + H(+)</text>
        <dbReference type="Rhea" id="RHEA:16645"/>
        <dbReference type="ChEBI" id="CHEBI:7896"/>
        <dbReference type="ChEBI" id="CHEBI:15377"/>
        <dbReference type="ChEBI" id="CHEBI:15378"/>
        <dbReference type="ChEBI" id="CHEBI:57287"/>
        <dbReference type="ChEBI" id="CHEBI:57379"/>
        <dbReference type="EC" id="3.1.2.2"/>
    </reaction>
    <physiologicalReaction direction="left-to-right" evidence="20">
        <dbReference type="Rhea" id="RHEA:16646"/>
    </physiologicalReaction>
</comment>
<evidence type="ECO:0000256" key="4">
    <source>
        <dbReference type="ARBA" id="ARBA00022475"/>
    </source>
</evidence>
<keyword evidence="10" id="KW-0443">Lipid metabolism</keyword>
<comment type="catalytic activity">
    <reaction evidence="23">
        <text>tetradecanoyl-CoA + H2O = tetradecanoate + CoA + H(+)</text>
        <dbReference type="Rhea" id="RHEA:40119"/>
        <dbReference type="ChEBI" id="CHEBI:15377"/>
        <dbReference type="ChEBI" id="CHEBI:15378"/>
        <dbReference type="ChEBI" id="CHEBI:30807"/>
        <dbReference type="ChEBI" id="CHEBI:57287"/>
        <dbReference type="ChEBI" id="CHEBI:57385"/>
    </reaction>
    <physiologicalReaction direction="left-to-right" evidence="23">
        <dbReference type="Rhea" id="RHEA:40120"/>
    </physiologicalReaction>
</comment>
<keyword evidence="8" id="KW-0276">Fatty acid metabolism</keyword>
<dbReference type="AlphaFoldDB" id="A0A848KDZ1"/>
<dbReference type="PANTHER" id="PTHR12418:SF19">
    <property type="entry name" value="ACYL-COENZYME A THIOESTERASE THEM4"/>
    <property type="match status" value="1"/>
</dbReference>
<evidence type="ECO:0000256" key="6">
    <source>
        <dbReference type="ARBA" id="ARBA00022703"/>
    </source>
</evidence>
<evidence type="ECO:0000256" key="8">
    <source>
        <dbReference type="ARBA" id="ARBA00022832"/>
    </source>
</evidence>
<keyword evidence="11" id="KW-0472">Membrane</keyword>
<feature type="domain" description="Thioesterase" evidence="24">
    <location>
        <begin position="120"/>
        <end position="189"/>
    </location>
</feature>
<dbReference type="GO" id="GO:0006631">
    <property type="term" value="P:fatty acid metabolic process"/>
    <property type="evidence" value="ECO:0007669"/>
    <property type="project" value="UniProtKB-KW"/>
</dbReference>
<evidence type="ECO:0000256" key="11">
    <source>
        <dbReference type="ARBA" id="ARBA00023136"/>
    </source>
</evidence>
<protein>
    <recommendedName>
        <fullName evidence="17">Acyl-coenzyme A thioesterase THEM4</fullName>
        <ecNumber evidence="16">3.1.2.2</ecNumber>
    </recommendedName>
    <alternativeName>
        <fullName evidence="18">Thioesterase superfamily member 4</fullName>
    </alternativeName>
</protein>
<evidence type="ECO:0000256" key="12">
    <source>
        <dbReference type="ARBA" id="ARBA00023273"/>
    </source>
</evidence>
<evidence type="ECO:0000256" key="23">
    <source>
        <dbReference type="ARBA" id="ARBA00048180"/>
    </source>
</evidence>
<dbReference type="EMBL" id="VCQU01000006">
    <property type="protein sequence ID" value="NMN97045.1"/>
    <property type="molecule type" value="Genomic_DNA"/>
</dbReference>
<gene>
    <name evidence="25" type="ORF">FGL95_18555</name>
</gene>
<evidence type="ECO:0000259" key="24">
    <source>
        <dbReference type="Pfam" id="PF03061"/>
    </source>
</evidence>
<evidence type="ECO:0000256" key="16">
    <source>
        <dbReference type="ARBA" id="ARBA00038848"/>
    </source>
</evidence>
<comment type="catalytic activity">
    <reaction evidence="14">
        <text>(9Z)-octadecenoyl-CoA + H2O = (9Z)-octadecenoate + CoA + H(+)</text>
        <dbReference type="Rhea" id="RHEA:40139"/>
        <dbReference type="ChEBI" id="CHEBI:15377"/>
        <dbReference type="ChEBI" id="CHEBI:15378"/>
        <dbReference type="ChEBI" id="CHEBI:30823"/>
        <dbReference type="ChEBI" id="CHEBI:57287"/>
        <dbReference type="ChEBI" id="CHEBI:57387"/>
    </reaction>
    <physiologicalReaction direction="left-to-right" evidence="14">
        <dbReference type="Rhea" id="RHEA:40140"/>
    </physiologicalReaction>
</comment>
<comment type="subcellular location">
    <subcellularLocation>
        <location evidence="3">Cell projection</location>
        <location evidence="3">Ruffle membrane</location>
    </subcellularLocation>
    <subcellularLocation>
        <location evidence="2">Cytoplasm</location>
    </subcellularLocation>
    <subcellularLocation>
        <location evidence="1">Membrane</location>
        <topology evidence="1">Peripheral membrane protein</topology>
    </subcellularLocation>
</comment>
<dbReference type="PANTHER" id="PTHR12418">
    <property type="entry name" value="ACYL-COENZYME A THIOESTERASE THEM4"/>
    <property type="match status" value="1"/>
</dbReference>
<evidence type="ECO:0000256" key="22">
    <source>
        <dbReference type="ARBA" id="ARBA00048074"/>
    </source>
</evidence>
<dbReference type="GO" id="GO:0005737">
    <property type="term" value="C:cytoplasm"/>
    <property type="evidence" value="ECO:0007669"/>
    <property type="project" value="UniProtKB-SubCell"/>
</dbReference>
<evidence type="ECO:0000256" key="2">
    <source>
        <dbReference type="ARBA" id="ARBA00004496"/>
    </source>
</evidence>
<dbReference type="RefSeq" id="WP_169589566.1">
    <property type="nucleotide sequence ID" value="NZ_VCQU01000006.1"/>
</dbReference>
<evidence type="ECO:0000256" key="10">
    <source>
        <dbReference type="ARBA" id="ARBA00023098"/>
    </source>
</evidence>
<comment type="catalytic activity">
    <reaction evidence="13">
        <text>(5Z,8Z,11Z,14Z)-eicosatetraenoyl-CoA + H2O = (5Z,8Z,11Z,14Z)-eicosatetraenoate + CoA + H(+)</text>
        <dbReference type="Rhea" id="RHEA:40151"/>
        <dbReference type="ChEBI" id="CHEBI:15377"/>
        <dbReference type="ChEBI" id="CHEBI:15378"/>
        <dbReference type="ChEBI" id="CHEBI:32395"/>
        <dbReference type="ChEBI" id="CHEBI:57287"/>
        <dbReference type="ChEBI" id="CHEBI:57368"/>
    </reaction>
    <physiologicalReaction direction="left-to-right" evidence="13">
        <dbReference type="Rhea" id="RHEA:40152"/>
    </physiologicalReaction>
</comment>
<dbReference type="SUPFAM" id="SSF54637">
    <property type="entry name" value="Thioesterase/thiol ester dehydrase-isomerase"/>
    <property type="match status" value="1"/>
</dbReference>
<comment type="similarity">
    <text evidence="15">Belongs to the THEM4/THEM5 thioesterase family.</text>
</comment>
<keyword evidence="7" id="KW-0378">Hydrolase</keyword>
<evidence type="ECO:0000313" key="26">
    <source>
        <dbReference type="Proteomes" id="UP000535543"/>
    </source>
</evidence>
<evidence type="ECO:0000256" key="17">
    <source>
        <dbReference type="ARBA" id="ARBA00040123"/>
    </source>
</evidence>
<dbReference type="GO" id="GO:0016787">
    <property type="term" value="F:hydrolase activity"/>
    <property type="evidence" value="ECO:0007669"/>
    <property type="project" value="UniProtKB-KW"/>
</dbReference>
<evidence type="ECO:0000256" key="9">
    <source>
        <dbReference type="ARBA" id="ARBA00022946"/>
    </source>
</evidence>
<dbReference type="Proteomes" id="UP000535543">
    <property type="component" value="Unassembled WGS sequence"/>
</dbReference>
<evidence type="ECO:0000256" key="21">
    <source>
        <dbReference type="ARBA" id="ARBA00047969"/>
    </source>
</evidence>
<comment type="catalytic activity">
    <reaction evidence="22">
        <text>dodecanoyl-CoA + H2O = dodecanoate + CoA + H(+)</text>
        <dbReference type="Rhea" id="RHEA:30135"/>
        <dbReference type="ChEBI" id="CHEBI:15377"/>
        <dbReference type="ChEBI" id="CHEBI:15378"/>
        <dbReference type="ChEBI" id="CHEBI:18262"/>
        <dbReference type="ChEBI" id="CHEBI:57287"/>
        <dbReference type="ChEBI" id="CHEBI:57375"/>
    </reaction>
    <physiologicalReaction direction="left-to-right" evidence="22">
        <dbReference type="Rhea" id="RHEA:30136"/>
    </physiologicalReaction>
</comment>
<keyword evidence="12" id="KW-0966">Cell projection</keyword>
<evidence type="ECO:0000313" key="25">
    <source>
        <dbReference type="EMBL" id="NMN97045.1"/>
    </source>
</evidence>
<accession>A0A848KDZ1</accession>
<dbReference type="Gene3D" id="3.10.129.10">
    <property type="entry name" value="Hotdog Thioesterase"/>
    <property type="match status" value="1"/>
</dbReference>
<comment type="caution">
    <text evidence="25">The sequence shown here is derived from an EMBL/GenBank/DDBJ whole genome shotgun (WGS) entry which is preliminary data.</text>
</comment>
<evidence type="ECO:0000256" key="14">
    <source>
        <dbReference type="ARBA" id="ARBA00037002"/>
    </source>
</evidence>